<dbReference type="InterPro" id="IPR000477">
    <property type="entry name" value="RT_dom"/>
</dbReference>
<dbReference type="InterPro" id="IPR043502">
    <property type="entry name" value="DNA/RNA_pol_sf"/>
</dbReference>
<evidence type="ECO:0000313" key="2">
    <source>
        <dbReference type="EMBL" id="MBW0479246.1"/>
    </source>
</evidence>
<dbReference type="InterPro" id="IPR051320">
    <property type="entry name" value="Viral_Replic_Matur_Polypro"/>
</dbReference>
<dbReference type="Gene3D" id="3.30.70.270">
    <property type="match status" value="2"/>
</dbReference>
<gene>
    <name evidence="2" type="ORF">O181_018961</name>
</gene>
<evidence type="ECO:0000313" key="3">
    <source>
        <dbReference type="Proteomes" id="UP000765509"/>
    </source>
</evidence>
<sequence>MKHELINLLYTYNNSFYFDDEPLGAIRGHEVDINVNIDGPYVPVLKRTAYPASPRAREALEKHIQELIELGVLRQVGHNEEVEVTTPVIINWHNDLPRDAVLKGCNQDILTPTAKKLFRIINQCGIYEYLRMSFGIKNAPSPFQRMMNTIFPTKISGGWLISYLDDIIICSDSWYLHLERLARVLDKAAGVNMKISLNKCSFGFEELKALGHIVSNLSLGIDKEKVEAVLLMPIPQNKKEKMSFLGFSIYYTQHLKDFAIKDKSLYRICDKQTVFGMKQ</sequence>
<dbReference type="Gene3D" id="3.10.10.10">
    <property type="entry name" value="HIV Type 1 Reverse Transcriptase, subunit A, domain 1"/>
    <property type="match status" value="1"/>
</dbReference>
<feature type="domain" description="Reverse transcriptase" evidence="1">
    <location>
        <begin position="113"/>
        <end position="247"/>
    </location>
</feature>
<evidence type="ECO:0000259" key="1">
    <source>
        <dbReference type="Pfam" id="PF00078"/>
    </source>
</evidence>
<name>A0A9Q3GTE5_9BASI</name>
<dbReference type="OrthoDB" id="9950135at2759"/>
<dbReference type="EMBL" id="AVOT02005506">
    <property type="protein sequence ID" value="MBW0479246.1"/>
    <property type="molecule type" value="Genomic_DNA"/>
</dbReference>
<organism evidence="2 3">
    <name type="scientific">Austropuccinia psidii MF-1</name>
    <dbReference type="NCBI Taxonomy" id="1389203"/>
    <lineage>
        <taxon>Eukaryota</taxon>
        <taxon>Fungi</taxon>
        <taxon>Dikarya</taxon>
        <taxon>Basidiomycota</taxon>
        <taxon>Pucciniomycotina</taxon>
        <taxon>Pucciniomycetes</taxon>
        <taxon>Pucciniales</taxon>
        <taxon>Sphaerophragmiaceae</taxon>
        <taxon>Austropuccinia</taxon>
    </lineage>
</organism>
<accession>A0A9Q3GTE5</accession>
<protein>
    <recommendedName>
        <fullName evidence="1">Reverse transcriptase domain-containing protein</fullName>
    </recommendedName>
</protein>
<proteinExistence type="predicted"/>
<comment type="caution">
    <text evidence="2">The sequence shown here is derived from an EMBL/GenBank/DDBJ whole genome shotgun (WGS) entry which is preliminary data.</text>
</comment>
<dbReference type="Proteomes" id="UP000765509">
    <property type="component" value="Unassembled WGS sequence"/>
</dbReference>
<dbReference type="Pfam" id="PF00078">
    <property type="entry name" value="RVT_1"/>
    <property type="match status" value="1"/>
</dbReference>
<dbReference type="PANTHER" id="PTHR33064">
    <property type="entry name" value="POL PROTEIN"/>
    <property type="match status" value="1"/>
</dbReference>
<dbReference type="PANTHER" id="PTHR33064:SF37">
    <property type="entry name" value="RIBONUCLEASE H"/>
    <property type="match status" value="1"/>
</dbReference>
<dbReference type="SUPFAM" id="SSF56672">
    <property type="entry name" value="DNA/RNA polymerases"/>
    <property type="match status" value="1"/>
</dbReference>
<reference evidence="2" key="1">
    <citation type="submission" date="2021-03" db="EMBL/GenBank/DDBJ databases">
        <title>Draft genome sequence of rust myrtle Austropuccinia psidii MF-1, a brazilian biotype.</title>
        <authorList>
            <person name="Quecine M.C."/>
            <person name="Pachon D.M.R."/>
            <person name="Bonatelli M.L."/>
            <person name="Correr F.H."/>
            <person name="Franceschini L.M."/>
            <person name="Leite T.F."/>
            <person name="Margarido G.R.A."/>
            <person name="Almeida C.A."/>
            <person name="Ferrarezi J.A."/>
            <person name="Labate C.A."/>
        </authorList>
    </citation>
    <scope>NUCLEOTIDE SEQUENCE</scope>
    <source>
        <strain evidence="2">MF-1</strain>
    </source>
</reference>
<keyword evidence="3" id="KW-1185">Reference proteome</keyword>
<dbReference type="CDD" id="cd01647">
    <property type="entry name" value="RT_LTR"/>
    <property type="match status" value="1"/>
</dbReference>
<dbReference type="AlphaFoldDB" id="A0A9Q3GTE5"/>
<dbReference type="InterPro" id="IPR043128">
    <property type="entry name" value="Rev_trsase/Diguanyl_cyclase"/>
</dbReference>